<keyword evidence="8" id="KW-0460">Magnesium</keyword>
<dbReference type="EMBL" id="JACSNQ010000001">
    <property type="protein sequence ID" value="MBM6774046.1"/>
    <property type="molecule type" value="Genomic_DNA"/>
</dbReference>
<dbReference type="Gene3D" id="3.90.79.10">
    <property type="entry name" value="Nucleoside Triphosphate Pyrophosphohydrolase"/>
    <property type="match status" value="1"/>
</dbReference>
<evidence type="ECO:0000256" key="3">
    <source>
        <dbReference type="ARBA" id="ARBA00022457"/>
    </source>
</evidence>
<dbReference type="PRINTS" id="PR00502">
    <property type="entry name" value="NUDIXFAMILY"/>
</dbReference>
<evidence type="ECO:0000313" key="13">
    <source>
        <dbReference type="EMBL" id="MBM6774046.1"/>
    </source>
</evidence>
<dbReference type="InterPro" id="IPR047127">
    <property type="entry name" value="MutT-like"/>
</dbReference>
<comment type="cofactor">
    <cofactor evidence="1">
        <name>Mg(2+)</name>
        <dbReference type="ChEBI" id="CHEBI:18420"/>
    </cofactor>
</comment>
<evidence type="ECO:0000256" key="10">
    <source>
        <dbReference type="ARBA" id="ARBA00035861"/>
    </source>
</evidence>
<evidence type="ECO:0000256" key="4">
    <source>
        <dbReference type="ARBA" id="ARBA00022705"/>
    </source>
</evidence>
<dbReference type="InterPro" id="IPR029119">
    <property type="entry name" value="MutY_C"/>
</dbReference>
<keyword evidence="5" id="KW-0479">Metal-binding</keyword>
<evidence type="ECO:0000256" key="5">
    <source>
        <dbReference type="ARBA" id="ARBA00022723"/>
    </source>
</evidence>
<dbReference type="PANTHER" id="PTHR47707">
    <property type="entry name" value="8-OXO-DGTP DIPHOSPHATASE"/>
    <property type="match status" value="1"/>
</dbReference>
<dbReference type="InterPro" id="IPR020084">
    <property type="entry name" value="NUDIX_hydrolase_CS"/>
</dbReference>
<evidence type="ECO:0000256" key="7">
    <source>
        <dbReference type="ARBA" id="ARBA00022801"/>
    </source>
</evidence>
<reference evidence="13 14" key="1">
    <citation type="journal article" date="2021" name="Sci. Rep.">
        <title>The distribution of antibiotic resistance genes in chicken gut microbiota commensals.</title>
        <authorList>
            <person name="Juricova H."/>
            <person name="Matiasovicova J."/>
            <person name="Kubasova T."/>
            <person name="Cejkova D."/>
            <person name="Rychlik I."/>
        </authorList>
    </citation>
    <scope>NUCLEOTIDE SEQUENCE [LARGE SCALE GENOMIC DNA]</scope>
    <source>
        <strain evidence="13 14">An794</strain>
    </source>
</reference>
<proteinExistence type="inferred from homology"/>
<comment type="caution">
    <text evidence="13">The sequence shown here is derived from an EMBL/GenBank/DDBJ whole genome shotgun (WGS) entry which is preliminary data.</text>
</comment>
<name>A0ABS2EZA9_9ACTN</name>
<evidence type="ECO:0000256" key="2">
    <source>
        <dbReference type="ARBA" id="ARBA00005582"/>
    </source>
</evidence>
<evidence type="ECO:0000256" key="1">
    <source>
        <dbReference type="ARBA" id="ARBA00001946"/>
    </source>
</evidence>
<keyword evidence="3" id="KW-0515">Mutator protein</keyword>
<comment type="similarity">
    <text evidence="2">Belongs to the Nudix hydrolase family.</text>
</comment>
<keyword evidence="4" id="KW-0235">DNA replication</keyword>
<dbReference type="Pfam" id="PF14815">
    <property type="entry name" value="NUDIX_4"/>
    <property type="match status" value="1"/>
</dbReference>
<evidence type="ECO:0000256" key="9">
    <source>
        <dbReference type="ARBA" id="ARBA00023204"/>
    </source>
</evidence>
<evidence type="ECO:0000313" key="14">
    <source>
        <dbReference type="Proteomes" id="UP000712527"/>
    </source>
</evidence>
<comment type="catalytic activity">
    <reaction evidence="10">
        <text>8-oxo-dGTP + H2O = 8-oxo-dGMP + diphosphate + H(+)</text>
        <dbReference type="Rhea" id="RHEA:31575"/>
        <dbReference type="ChEBI" id="CHEBI:15377"/>
        <dbReference type="ChEBI" id="CHEBI:15378"/>
        <dbReference type="ChEBI" id="CHEBI:33019"/>
        <dbReference type="ChEBI" id="CHEBI:63224"/>
        <dbReference type="ChEBI" id="CHEBI:77896"/>
        <dbReference type="EC" id="3.6.1.55"/>
    </reaction>
</comment>
<keyword evidence="14" id="KW-1185">Reference proteome</keyword>
<sequence length="141" mass="15747">MQTKHVAAAIIYRDGRVLAARRAPGKEQAGLWELPGGKVEAGETPEQALRREIAEELGCELRLAWPYDTVEYDYPDFHLTMDCYVCSLAAGAEPVADPTVHEELRWLAQDELTDVEWLPADTALAASLGYFWDEAFGVEHL</sequence>
<dbReference type="PANTHER" id="PTHR47707:SF1">
    <property type="entry name" value="NUDIX HYDROLASE FAMILY PROTEIN"/>
    <property type="match status" value="1"/>
</dbReference>
<dbReference type="InterPro" id="IPR015797">
    <property type="entry name" value="NUDIX_hydrolase-like_dom_sf"/>
</dbReference>
<organism evidence="13 14">
    <name type="scientific">Olsenella profusa</name>
    <dbReference type="NCBI Taxonomy" id="138595"/>
    <lineage>
        <taxon>Bacteria</taxon>
        <taxon>Bacillati</taxon>
        <taxon>Actinomycetota</taxon>
        <taxon>Coriobacteriia</taxon>
        <taxon>Coriobacteriales</taxon>
        <taxon>Atopobiaceae</taxon>
        <taxon>Olsenella</taxon>
    </lineage>
</organism>
<evidence type="ECO:0000256" key="6">
    <source>
        <dbReference type="ARBA" id="ARBA00022763"/>
    </source>
</evidence>
<gene>
    <name evidence="13" type="ORF">H9X80_00535</name>
</gene>
<feature type="domain" description="Nudix hydrolase" evidence="12">
    <location>
        <begin position="2"/>
        <end position="131"/>
    </location>
</feature>
<dbReference type="PROSITE" id="PS51462">
    <property type="entry name" value="NUDIX"/>
    <property type="match status" value="1"/>
</dbReference>
<dbReference type="EC" id="3.6.1.55" evidence="11"/>
<keyword evidence="7" id="KW-0378">Hydrolase</keyword>
<dbReference type="InterPro" id="IPR020476">
    <property type="entry name" value="Nudix_hydrolase"/>
</dbReference>
<keyword evidence="6" id="KW-0227">DNA damage</keyword>
<dbReference type="CDD" id="cd03425">
    <property type="entry name" value="NUDIX_MutT_NudA_like"/>
    <property type="match status" value="1"/>
</dbReference>
<dbReference type="SUPFAM" id="SSF55811">
    <property type="entry name" value="Nudix"/>
    <property type="match status" value="1"/>
</dbReference>
<protein>
    <recommendedName>
        <fullName evidence="11">8-oxo-dGTP diphosphatase</fullName>
        <ecNumber evidence="11">3.6.1.55</ecNumber>
    </recommendedName>
</protein>
<evidence type="ECO:0000256" key="8">
    <source>
        <dbReference type="ARBA" id="ARBA00022842"/>
    </source>
</evidence>
<accession>A0ABS2EZA9</accession>
<dbReference type="RefSeq" id="WP_204792392.1">
    <property type="nucleotide sequence ID" value="NZ_JACSNQ010000001.1"/>
</dbReference>
<dbReference type="Proteomes" id="UP000712527">
    <property type="component" value="Unassembled WGS sequence"/>
</dbReference>
<evidence type="ECO:0000259" key="12">
    <source>
        <dbReference type="PROSITE" id="PS51462"/>
    </source>
</evidence>
<dbReference type="InterPro" id="IPR000086">
    <property type="entry name" value="NUDIX_hydrolase_dom"/>
</dbReference>
<dbReference type="PROSITE" id="PS00893">
    <property type="entry name" value="NUDIX_BOX"/>
    <property type="match status" value="1"/>
</dbReference>
<keyword evidence="9" id="KW-0234">DNA repair</keyword>
<evidence type="ECO:0000256" key="11">
    <source>
        <dbReference type="ARBA" id="ARBA00038905"/>
    </source>
</evidence>